<dbReference type="RefSeq" id="WP_172344064.1">
    <property type="nucleotide sequence ID" value="NZ_CASYYZ010000171.1"/>
</dbReference>
<keyword evidence="2" id="KW-1185">Reference proteome</keyword>
<evidence type="ECO:0000313" key="1">
    <source>
        <dbReference type="EMBL" id="NPE24568.1"/>
    </source>
</evidence>
<dbReference type="InterPro" id="IPR016181">
    <property type="entry name" value="Acyl_CoA_acyltransferase"/>
</dbReference>
<dbReference type="SUPFAM" id="SSF55729">
    <property type="entry name" value="Acyl-CoA N-acyltransferases (Nat)"/>
    <property type="match status" value="1"/>
</dbReference>
<accession>A0ABX2AZW2</accession>
<dbReference type="InterPro" id="IPR039968">
    <property type="entry name" value="BcerS-like"/>
</dbReference>
<sequence>MNGIEIRQITDKRGMDAFVGFYYDLYRGCEHAVPYLRADELATLDPRRNASFECCEAAYFMAYRGGKPVGRVAAIINHRANERWNCSTVRFGWFDFIDDSEVSAALLHAVEQWGRSKGMDKIVGPMGFTDMDREGMLVEGFDRLSTHYVNYNYPYYPQHIESMSGWVKDNDYVEYRVAIPDVVPDKFRKVAEMVGRRYNLQVRKFTRRELVSGGYGERIFELVNATYNDLYGYSHLSMRQIDSLIDGYIKKADLDLITGVVDMNDGGRLVGFGVTFPSISRAMQHTRDGRLLPLGWWHVLRALRWHHTDTVDLLLIGVLPEYRPKGANALIFNDLIPRFRHHGFKWAEAMPQMESNEHVRSQWQYLEAEQHRRHRCYGKTIE</sequence>
<dbReference type="Proteomes" id="UP000820977">
    <property type="component" value="Unassembled WGS sequence"/>
</dbReference>
<gene>
    <name evidence="1" type="ORF">HPS54_03370</name>
</gene>
<dbReference type="PANTHER" id="PTHR41368">
    <property type="entry name" value="PROTEIN YGHO"/>
    <property type="match status" value="1"/>
</dbReference>
<dbReference type="PANTHER" id="PTHR41368:SF1">
    <property type="entry name" value="PROTEIN YGHO"/>
    <property type="match status" value="1"/>
</dbReference>
<comment type="caution">
    <text evidence="1">The sequence shown here is derived from an EMBL/GenBank/DDBJ whole genome shotgun (WGS) entry which is preliminary data.</text>
</comment>
<dbReference type="Gene3D" id="3.40.630.30">
    <property type="match status" value="1"/>
</dbReference>
<dbReference type="EMBL" id="JABKKJ010000003">
    <property type="protein sequence ID" value="NPE24568.1"/>
    <property type="molecule type" value="Genomic_DNA"/>
</dbReference>
<organism evidence="1 2">
    <name type="scientific">Xylanibacter caecicola</name>
    <dbReference type="NCBI Taxonomy" id="2736294"/>
    <lineage>
        <taxon>Bacteria</taxon>
        <taxon>Pseudomonadati</taxon>
        <taxon>Bacteroidota</taxon>
        <taxon>Bacteroidia</taxon>
        <taxon>Bacteroidales</taxon>
        <taxon>Prevotellaceae</taxon>
        <taxon>Xylanibacter</taxon>
    </lineage>
</organism>
<proteinExistence type="predicted"/>
<evidence type="ECO:0000313" key="2">
    <source>
        <dbReference type="Proteomes" id="UP000820977"/>
    </source>
</evidence>
<name>A0ABX2AZW2_9BACT</name>
<reference evidence="1 2" key="1">
    <citation type="submission" date="2020-05" db="EMBL/GenBank/DDBJ databases">
        <title>Distinct polysaccharide utilization as determinants for interspecies competition between intestinal Prevotella spp.</title>
        <authorList>
            <person name="Galvez E.J.C."/>
            <person name="Iljazovic A."/>
            <person name="Strowig T."/>
        </authorList>
    </citation>
    <scope>NUCLEOTIDE SEQUENCE [LARGE SCALE GENOMIC DNA]</scope>
    <source>
        <strain evidence="1 2">PCHR</strain>
    </source>
</reference>
<protein>
    <submittedName>
        <fullName evidence="1">N-acetyltransferase</fullName>
    </submittedName>
</protein>